<comment type="similarity">
    <text evidence="1">Belongs to the ClpA/ClpB family. Torsin subfamily.</text>
</comment>
<reference evidence="3" key="1">
    <citation type="journal article" date="2010" name="Science">
        <title>Plasticity of animal genome architecture unmasked by rapid evolution of a pelagic tunicate.</title>
        <authorList>
            <person name="Denoeud F."/>
            <person name="Henriet S."/>
            <person name="Mungpakdee S."/>
            <person name="Aury J.M."/>
            <person name="Da Silva C."/>
            <person name="Brinkmann H."/>
            <person name="Mikhaleva J."/>
            <person name="Olsen L.C."/>
            <person name="Jubin C."/>
            <person name="Canestro C."/>
            <person name="Bouquet J.M."/>
            <person name="Danks G."/>
            <person name="Poulain J."/>
            <person name="Campsteijn C."/>
            <person name="Adamski M."/>
            <person name="Cross I."/>
            <person name="Yadetie F."/>
            <person name="Muffato M."/>
            <person name="Louis A."/>
            <person name="Butcher S."/>
            <person name="Tsagkogeorga G."/>
            <person name="Konrad A."/>
            <person name="Singh S."/>
            <person name="Jensen M.F."/>
            <person name="Cong E.H."/>
            <person name="Eikeseth-Otteraa H."/>
            <person name="Noel B."/>
            <person name="Anthouard V."/>
            <person name="Porcel B.M."/>
            <person name="Kachouri-Lafond R."/>
            <person name="Nishino A."/>
            <person name="Ugolini M."/>
            <person name="Chourrout P."/>
            <person name="Nishida H."/>
            <person name="Aasland R."/>
            <person name="Huzurbazar S."/>
            <person name="Westhof E."/>
            <person name="Delsuc F."/>
            <person name="Lehrach H."/>
            <person name="Reinhardt R."/>
            <person name="Weissenbach J."/>
            <person name="Roy S.W."/>
            <person name="Artiguenave F."/>
            <person name="Postlethwait J.H."/>
            <person name="Manak J.R."/>
            <person name="Thompson E.M."/>
            <person name="Jaillon O."/>
            <person name="Du Pasquier L."/>
            <person name="Boudinot P."/>
            <person name="Liberles D.A."/>
            <person name="Volff J.N."/>
            <person name="Philippe H."/>
            <person name="Lenhard B."/>
            <person name="Roest Crollius H."/>
            <person name="Wincker P."/>
            <person name="Chourrout D."/>
        </authorList>
    </citation>
    <scope>NUCLEOTIDE SEQUENCE [LARGE SCALE GENOMIC DNA]</scope>
</reference>
<dbReference type="AlphaFoldDB" id="E4XB72"/>
<dbReference type="GO" id="GO:0012505">
    <property type="term" value="C:endomembrane system"/>
    <property type="evidence" value="ECO:0007669"/>
    <property type="project" value="UniProtKB-ARBA"/>
</dbReference>
<accession>E4XB72</accession>
<dbReference type="EMBL" id="FN653033">
    <property type="protein sequence ID" value="CBY08755.1"/>
    <property type="molecule type" value="Genomic_DNA"/>
</dbReference>
<evidence type="ECO:0000313" key="5">
    <source>
        <dbReference type="Proteomes" id="UP000001307"/>
    </source>
</evidence>
<protein>
    <recommendedName>
        <fullName evidence="6">AAA+ ATPase domain-containing protein</fullName>
    </recommendedName>
</protein>
<dbReference type="Pfam" id="PF06309">
    <property type="entry name" value="Torsin"/>
    <property type="match status" value="1"/>
</dbReference>
<dbReference type="EMBL" id="FN654670">
    <property type="protein sequence ID" value="CBY35738.1"/>
    <property type="molecule type" value="Genomic_DNA"/>
</dbReference>
<organism evidence="3">
    <name type="scientific">Oikopleura dioica</name>
    <name type="common">Tunicate</name>
    <dbReference type="NCBI Taxonomy" id="34765"/>
    <lineage>
        <taxon>Eukaryota</taxon>
        <taxon>Metazoa</taxon>
        <taxon>Chordata</taxon>
        <taxon>Tunicata</taxon>
        <taxon>Appendicularia</taxon>
        <taxon>Copelata</taxon>
        <taxon>Oikopleuridae</taxon>
        <taxon>Oikopleura</taxon>
    </lineage>
</organism>
<dbReference type="Proteomes" id="UP000001307">
    <property type="component" value="Unassembled WGS sequence"/>
</dbReference>
<dbReference type="InterPro" id="IPR010448">
    <property type="entry name" value="Torsin"/>
</dbReference>
<dbReference type="PANTHER" id="PTHR10760:SF2">
    <property type="entry name" value="LD13476P-RELATED"/>
    <property type="match status" value="1"/>
</dbReference>
<dbReference type="InParanoid" id="E4XB72"/>
<feature type="chain" id="PRO_5007653898" description="AAA+ ATPase domain-containing protein" evidence="2">
    <location>
        <begin position="24"/>
        <end position="344"/>
    </location>
</feature>
<dbReference type="PANTHER" id="PTHR10760">
    <property type="entry name" value="TORSIN"/>
    <property type="match status" value="1"/>
</dbReference>
<dbReference type="GO" id="GO:0016887">
    <property type="term" value="F:ATP hydrolysis activity"/>
    <property type="evidence" value="ECO:0007669"/>
    <property type="project" value="InterPro"/>
</dbReference>
<feature type="signal peptide" evidence="2">
    <location>
        <begin position="1"/>
        <end position="23"/>
    </location>
</feature>
<evidence type="ECO:0000313" key="3">
    <source>
        <dbReference type="EMBL" id="CBY08755.1"/>
    </source>
</evidence>
<dbReference type="GO" id="GO:0005524">
    <property type="term" value="F:ATP binding"/>
    <property type="evidence" value="ECO:0007669"/>
    <property type="project" value="InterPro"/>
</dbReference>
<keyword evidence="5" id="KW-1185">Reference proteome</keyword>
<keyword evidence="2" id="KW-0732">Signal</keyword>
<sequence length="344" mass="39219">MTIGARVFCLIGVCSAVWPLVLAAVSPVVFLGYEYMACHTFECCNSRWIKRNETELRERLRENIYGQPFATRILLNAVGNRWSDPNQEYDKPLVMMLHGPTGVGKNYITRTLANSMFTEGTNSVFIHYLTSAVHFTSDDNIKTHISQLQSWIEGNSTICGEHLFVFDEARRFPSGLFDGLLHFMAHGSPAAKRLGRSIFVFLYEGDEPIVDWAQDLYENGEDRETISLLRAEEVLLPYIVSERGSMHDSVLVKRGLIDYHLPLLPLERKHVRKCIADSIHRNILSKGANPVMLGYEDFDGMVDVIEKQIYFFPEDTPIFSAFGCKKIDGQVLSEFRLPDFKHEL</sequence>
<dbReference type="SUPFAM" id="SSF52540">
    <property type="entry name" value="P-loop containing nucleoside triphosphate hydrolases"/>
    <property type="match status" value="1"/>
</dbReference>
<gene>
    <name evidence="3" type="ORF">GSOID_T00005591001</name>
    <name evidence="4" type="ORF">GSOID_T00027571001</name>
</gene>
<dbReference type="GO" id="GO:0005737">
    <property type="term" value="C:cytoplasm"/>
    <property type="evidence" value="ECO:0007669"/>
    <property type="project" value="UniProtKB-ARBA"/>
</dbReference>
<evidence type="ECO:0000313" key="4">
    <source>
        <dbReference type="EMBL" id="CBY35738.1"/>
    </source>
</evidence>
<evidence type="ECO:0008006" key="6">
    <source>
        <dbReference type="Google" id="ProtNLM"/>
    </source>
</evidence>
<evidence type="ECO:0000256" key="1">
    <source>
        <dbReference type="ARBA" id="ARBA00006235"/>
    </source>
</evidence>
<name>E4XB72_OIKDI</name>
<dbReference type="Proteomes" id="UP000011014">
    <property type="component" value="Unassembled WGS sequence"/>
</dbReference>
<dbReference type="InterPro" id="IPR027417">
    <property type="entry name" value="P-loop_NTPase"/>
</dbReference>
<dbReference type="FunCoup" id="E4XB72">
    <property type="interactions" value="114"/>
</dbReference>
<evidence type="ECO:0000256" key="2">
    <source>
        <dbReference type="SAM" id="SignalP"/>
    </source>
</evidence>
<proteinExistence type="inferred from homology"/>
<dbReference type="Gene3D" id="3.40.50.300">
    <property type="entry name" value="P-loop containing nucleotide triphosphate hydrolases"/>
    <property type="match status" value="1"/>
</dbReference>
<dbReference type="OrthoDB" id="19623at2759"/>